<keyword evidence="1" id="KW-0732">Signal</keyword>
<protein>
    <recommendedName>
        <fullName evidence="5">SGNH hydrolase-type esterase domain-containing protein</fullName>
    </recommendedName>
</protein>
<dbReference type="EMBL" id="FNXT01001360">
    <property type="protein sequence ID" value="SZX79210.1"/>
    <property type="molecule type" value="Genomic_DNA"/>
</dbReference>
<keyword evidence="4" id="KW-1185">Reference proteome</keyword>
<gene>
    <name evidence="2" type="ORF">BQ4739_LOCUS18448</name>
    <name evidence="3" type="ORF">BQ4739_LOCUS19494</name>
</gene>
<name>A0A383WP19_TETOB</name>
<feature type="chain" id="PRO_5036333897" description="SGNH hydrolase-type esterase domain-containing protein" evidence="1">
    <location>
        <begin position="28"/>
        <end position="569"/>
    </location>
</feature>
<dbReference type="Proteomes" id="UP000256970">
    <property type="component" value="Unassembled WGS sequence"/>
</dbReference>
<dbReference type="CDD" id="cd00229">
    <property type="entry name" value="SGNH_hydrolase"/>
    <property type="match status" value="1"/>
</dbReference>
<reference evidence="3 4" key="1">
    <citation type="submission" date="2016-10" db="EMBL/GenBank/DDBJ databases">
        <authorList>
            <person name="Cai Z."/>
        </authorList>
    </citation>
    <scope>NUCLEOTIDE SEQUENCE [LARGE SCALE GENOMIC DNA]</scope>
</reference>
<proteinExistence type="predicted"/>
<sequence>MLDISARRMCSTAVLLCILLAAQQCSAKLFRPFQSVQAGRGLSSISSSRREQVLHSMWAAPLGLHSADADHILRSGFKYELQGRNWRLLTKKLATPGSNITVVAFGGSVTVGHYATSENSSWPEEAVAWMQAAFPEVEFTLMNLGHGATTAAIASLCYYQDMPPNPDLVMVEYSINGCGALQCMRPSQPEVAGYENLLRNIMLRAPEAALISLGVFNWRTDVYKGVEIPNAYFSTGEDQHAIIAKRYGVPYVSVRDALFDVLYNNTLAKQKLGFTREEMLKGDPIHPKLIGAQMYGGGFVAWGVRHMVTLSLLHNPHHYSHPLLQHSRVVRRRQLLSWSPPSFAGSEVSEDLAPPPLPSFVSPIAAKQLDRDNICYAGMALKHRPVSNNGWEWVDEGRSDCRVPGCHKYGWTTKTVGASLDFELDTSQVLSQEDRQAGYKVALVIVFLRSHMNNPEREQGPQRGMGVALVSCISGCKCKPLKIDAVNTDRSSELDSLRTQVSSHAKCMIRIEILDESSSFGGHKFRLNGIALSAYTDDVPSGLPARLLFNKNHLLAVEKFVEDVPEPED</sequence>
<evidence type="ECO:0000256" key="1">
    <source>
        <dbReference type="SAM" id="SignalP"/>
    </source>
</evidence>
<evidence type="ECO:0000313" key="4">
    <source>
        <dbReference type="Proteomes" id="UP000256970"/>
    </source>
</evidence>
<dbReference type="PANTHER" id="PTHR34407">
    <property type="entry name" value="EXPRESSED PROTEIN"/>
    <property type="match status" value="1"/>
</dbReference>
<dbReference type="PANTHER" id="PTHR34407:SF1">
    <property type="entry name" value="SGNH HYDROLASE-TYPE ESTERASE DOMAIN-CONTAINING PROTEIN"/>
    <property type="match status" value="1"/>
</dbReference>
<evidence type="ECO:0000313" key="2">
    <source>
        <dbReference type="EMBL" id="SZX78130.1"/>
    </source>
</evidence>
<accession>A0A383WP19</accession>
<dbReference type="STRING" id="3088.A0A383WP19"/>
<feature type="signal peptide" evidence="1">
    <location>
        <begin position="1"/>
        <end position="27"/>
    </location>
</feature>
<dbReference type="EMBL" id="FNXT01001305">
    <property type="protein sequence ID" value="SZX78130.1"/>
    <property type="molecule type" value="Genomic_DNA"/>
</dbReference>
<evidence type="ECO:0008006" key="5">
    <source>
        <dbReference type="Google" id="ProtNLM"/>
    </source>
</evidence>
<dbReference type="Gene3D" id="3.40.50.1110">
    <property type="entry name" value="SGNH hydrolase"/>
    <property type="match status" value="1"/>
</dbReference>
<dbReference type="AlphaFoldDB" id="A0A383WP19"/>
<dbReference type="InterPro" id="IPR036514">
    <property type="entry name" value="SGNH_hydro_sf"/>
</dbReference>
<organism evidence="3 4">
    <name type="scientific">Tetradesmus obliquus</name>
    <name type="common">Green alga</name>
    <name type="synonym">Acutodesmus obliquus</name>
    <dbReference type="NCBI Taxonomy" id="3088"/>
    <lineage>
        <taxon>Eukaryota</taxon>
        <taxon>Viridiplantae</taxon>
        <taxon>Chlorophyta</taxon>
        <taxon>core chlorophytes</taxon>
        <taxon>Chlorophyceae</taxon>
        <taxon>CS clade</taxon>
        <taxon>Sphaeropleales</taxon>
        <taxon>Scenedesmaceae</taxon>
        <taxon>Tetradesmus</taxon>
    </lineage>
</organism>
<evidence type="ECO:0000313" key="3">
    <source>
        <dbReference type="EMBL" id="SZX79210.1"/>
    </source>
</evidence>
<dbReference type="SUPFAM" id="SSF52266">
    <property type="entry name" value="SGNH hydrolase"/>
    <property type="match status" value="1"/>
</dbReference>